<reference evidence="7" key="1">
    <citation type="submission" date="2022-06" db="EMBL/GenBank/DDBJ databases">
        <authorList>
            <person name="Ping M."/>
        </authorList>
    </citation>
    <scope>NUCLEOTIDE SEQUENCE</scope>
    <source>
        <strain evidence="7">JCM11759T</strain>
    </source>
</reference>
<evidence type="ECO:0000256" key="4">
    <source>
        <dbReference type="ARBA" id="ARBA00022989"/>
    </source>
</evidence>
<evidence type="ECO:0000313" key="7">
    <source>
        <dbReference type="EMBL" id="USY22273.1"/>
    </source>
</evidence>
<evidence type="ECO:0000256" key="2">
    <source>
        <dbReference type="ARBA" id="ARBA00022475"/>
    </source>
</evidence>
<dbReference type="Pfam" id="PF07690">
    <property type="entry name" value="MFS_1"/>
    <property type="match status" value="1"/>
</dbReference>
<evidence type="ECO:0000256" key="5">
    <source>
        <dbReference type="ARBA" id="ARBA00023136"/>
    </source>
</evidence>
<feature type="transmembrane region" description="Helical" evidence="6">
    <location>
        <begin position="291"/>
        <end position="311"/>
    </location>
</feature>
<feature type="transmembrane region" description="Helical" evidence="6">
    <location>
        <begin position="228"/>
        <end position="253"/>
    </location>
</feature>
<feature type="transmembrane region" description="Helical" evidence="6">
    <location>
        <begin position="317"/>
        <end position="339"/>
    </location>
</feature>
<evidence type="ECO:0000256" key="6">
    <source>
        <dbReference type="SAM" id="Phobius"/>
    </source>
</evidence>
<dbReference type="Gene3D" id="1.20.1250.20">
    <property type="entry name" value="MFS general substrate transporter like domains"/>
    <property type="match status" value="1"/>
</dbReference>
<keyword evidence="5 6" id="KW-0472">Membrane</keyword>
<keyword evidence="2" id="KW-1003">Cell membrane</keyword>
<comment type="subcellular location">
    <subcellularLocation>
        <location evidence="1">Cell membrane</location>
        <topology evidence="1">Multi-pass membrane protein</topology>
    </subcellularLocation>
</comment>
<evidence type="ECO:0000313" key="8">
    <source>
        <dbReference type="Proteomes" id="UP001055940"/>
    </source>
</evidence>
<feature type="transmembrane region" description="Helical" evidence="6">
    <location>
        <begin position="148"/>
        <end position="167"/>
    </location>
</feature>
<dbReference type="Proteomes" id="UP001055940">
    <property type="component" value="Chromosome"/>
</dbReference>
<feature type="transmembrane region" description="Helical" evidence="6">
    <location>
        <begin position="20"/>
        <end position="42"/>
    </location>
</feature>
<feature type="transmembrane region" description="Helical" evidence="6">
    <location>
        <begin position="360"/>
        <end position="379"/>
    </location>
</feature>
<dbReference type="InterPro" id="IPR011701">
    <property type="entry name" value="MFS"/>
</dbReference>
<dbReference type="PANTHER" id="PTHR23513:SF6">
    <property type="entry name" value="MAJOR FACILITATOR SUPERFAMILY ASSOCIATED DOMAIN-CONTAINING PROTEIN"/>
    <property type="match status" value="1"/>
</dbReference>
<keyword evidence="4 6" id="KW-1133">Transmembrane helix</keyword>
<dbReference type="PANTHER" id="PTHR23513">
    <property type="entry name" value="INTEGRAL MEMBRANE EFFLUX PROTEIN-RELATED"/>
    <property type="match status" value="1"/>
</dbReference>
<feature type="transmembrane region" description="Helical" evidence="6">
    <location>
        <begin position="48"/>
        <end position="73"/>
    </location>
</feature>
<sequence>MSTGAAAPSVLRSSDFRFMLSGRAASTAATAVTWVLLPLHVYDITGSATAAASMSAMNVVPFLLFGLFAGAYVDRLRPRTVMVVVEVVSALVLLLVPAVVLLSEPPFAVFLVIGFLASSAFVWFDVASSALVPAVAGPERIFQANGHLWMAATIVNAVAAPAGFFLLDRIGLAGAFLVIAGAYVVSAVLTSFLRAGRSAADGAQGREGNRVGWSEILEGLRFIRSDRVVGVLTLAGAGIGISGGAVYSTIVVFSDLSLDLRTDDIRVGWIIAGCSVGALIAAVLTPRLRSLDPVLVSAVTLAVDVVLLVAYAWSPGWVVALVLLAGWNTAHTIAMIVSISVRQQRCPAHLQGRVNAVGRMAAWGAVPLGGGLCGVLIDLTGQAPAALTIMALPSLAAFGFVLSVVFVRRAESPDVSKENA</sequence>
<proteinExistence type="predicted"/>
<gene>
    <name evidence="7" type="ORF">NE857_12080</name>
</gene>
<feature type="transmembrane region" description="Helical" evidence="6">
    <location>
        <begin position="385"/>
        <end position="407"/>
    </location>
</feature>
<dbReference type="RefSeq" id="WP_254421060.1">
    <property type="nucleotide sequence ID" value="NZ_BAAAJB010000046.1"/>
</dbReference>
<dbReference type="InterPro" id="IPR036259">
    <property type="entry name" value="MFS_trans_sf"/>
</dbReference>
<feature type="transmembrane region" description="Helical" evidence="6">
    <location>
        <begin position="108"/>
        <end position="136"/>
    </location>
</feature>
<dbReference type="CDD" id="cd06173">
    <property type="entry name" value="MFS_MefA_like"/>
    <property type="match status" value="1"/>
</dbReference>
<evidence type="ECO:0000256" key="3">
    <source>
        <dbReference type="ARBA" id="ARBA00022692"/>
    </source>
</evidence>
<protein>
    <submittedName>
        <fullName evidence="7">MFS transporter</fullName>
    </submittedName>
</protein>
<keyword evidence="8" id="KW-1185">Reference proteome</keyword>
<keyword evidence="3 6" id="KW-0812">Transmembrane</keyword>
<name>A0ABY5DGV1_9ACTN</name>
<dbReference type="EMBL" id="CP099837">
    <property type="protein sequence ID" value="USY22273.1"/>
    <property type="molecule type" value="Genomic_DNA"/>
</dbReference>
<feature type="transmembrane region" description="Helical" evidence="6">
    <location>
        <begin position="80"/>
        <end position="102"/>
    </location>
</feature>
<organism evidence="7 8">
    <name type="scientific">Nocardiopsis exhalans</name>
    <dbReference type="NCBI Taxonomy" id="163604"/>
    <lineage>
        <taxon>Bacteria</taxon>
        <taxon>Bacillati</taxon>
        <taxon>Actinomycetota</taxon>
        <taxon>Actinomycetes</taxon>
        <taxon>Streptosporangiales</taxon>
        <taxon>Nocardiopsidaceae</taxon>
        <taxon>Nocardiopsis</taxon>
    </lineage>
</organism>
<feature type="transmembrane region" description="Helical" evidence="6">
    <location>
        <begin position="173"/>
        <end position="193"/>
    </location>
</feature>
<evidence type="ECO:0000256" key="1">
    <source>
        <dbReference type="ARBA" id="ARBA00004651"/>
    </source>
</evidence>
<feature type="transmembrane region" description="Helical" evidence="6">
    <location>
        <begin position="265"/>
        <end position="284"/>
    </location>
</feature>
<accession>A0ABY5DGV1</accession>
<dbReference type="SUPFAM" id="SSF103473">
    <property type="entry name" value="MFS general substrate transporter"/>
    <property type="match status" value="1"/>
</dbReference>